<sequence>MKYKLMISITAVTLLAAAGVFFLQSQAGGTLAEAEIAGMLEERYDGTISDIRSGEEAGEQVYHAELSTREGGYYLLVNAITGEIIDMELLEINMDEENREREVLEVDEVRRRVLETLDEEAEVLEIERNDDDGRPVYHVTVAEEGGTGMFELDAVTGDILSYTVEEENQQAEGPISEQEAINIALNEFQGEVDDVDLEQKDGRLVYEIEIENDSTGIEADFIIDAYTGEILSIEYDD</sequence>
<evidence type="ECO:0000313" key="4">
    <source>
        <dbReference type="Proteomes" id="UP000248066"/>
    </source>
</evidence>
<dbReference type="RefSeq" id="WP_110517869.1">
    <property type="nucleotide sequence ID" value="NZ_PDOF01000001.1"/>
</dbReference>
<dbReference type="AlphaFoldDB" id="A0A2W0HWL6"/>
<dbReference type="EMBL" id="PDOF01000001">
    <property type="protein sequence ID" value="PYZ98118.1"/>
    <property type="molecule type" value="Genomic_DNA"/>
</dbReference>
<dbReference type="OrthoDB" id="5361545at2"/>
<organism evidence="3 4">
    <name type="scientific">Alteribacter lacisalsi</name>
    <dbReference type="NCBI Taxonomy" id="2045244"/>
    <lineage>
        <taxon>Bacteria</taxon>
        <taxon>Bacillati</taxon>
        <taxon>Bacillota</taxon>
        <taxon>Bacilli</taxon>
        <taxon>Bacillales</taxon>
        <taxon>Bacillaceae</taxon>
        <taxon>Alteribacter</taxon>
    </lineage>
</organism>
<feature type="domain" description="PepSY" evidence="2">
    <location>
        <begin position="174"/>
        <end position="234"/>
    </location>
</feature>
<name>A0A2W0HWL6_9BACI</name>
<proteinExistence type="predicted"/>
<feature type="domain" description="PepSY" evidence="2">
    <location>
        <begin position="107"/>
        <end position="162"/>
    </location>
</feature>
<feature type="chain" id="PRO_5039552496" description="PepSY domain-containing protein" evidence="1">
    <location>
        <begin position="28"/>
        <end position="237"/>
    </location>
</feature>
<feature type="domain" description="PepSY" evidence="2">
    <location>
        <begin position="40"/>
        <end position="88"/>
    </location>
</feature>
<feature type="signal peptide" evidence="1">
    <location>
        <begin position="1"/>
        <end position="27"/>
    </location>
</feature>
<dbReference type="InterPro" id="IPR025711">
    <property type="entry name" value="PepSY"/>
</dbReference>
<dbReference type="Pfam" id="PF03413">
    <property type="entry name" value="PepSY"/>
    <property type="match status" value="3"/>
</dbReference>
<keyword evidence="1" id="KW-0732">Signal</keyword>
<gene>
    <name evidence="3" type="ORF">CR205_05850</name>
</gene>
<reference evidence="3 4" key="1">
    <citation type="submission" date="2017-10" db="EMBL/GenBank/DDBJ databases">
        <title>Bacillus sp. nov., a halophilic bacterium isolated from a Yangshapao Lake.</title>
        <authorList>
            <person name="Wang H."/>
        </authorList>
    </citation>
    <scope>NUCLEOTIDE SEQUENCE [LARGE SCALE GENOMIC DNA]</scope>
    <source>
        <strain evidence="3 4">YSP-3</strain>
    </source>
</reference>
<dbReference type="Proteomes" id="UP000248066">
    <property type="component" value="Unassembled WGS sequence"/>
</dbReference>
<evidence type="ECO:0000256" key="1">
    <source>
        <dbReference type="SAM" id="SignalP"/>
    </source>
</evidence>
<evidence type="ECO:0000313" key="3">
    <source>
        <dbReference type="EMBL" id="PYZ98118.1"/>
    </source>
</evidence>
<accession>A0A2W0HWL6</accession>
<dbReference type="Gene3D" id="3.10.450.40">
    <property type="match status" value="2"/>
</dbReference>
<keyword evidence="4" id="KW-1185">Reference proteome</keyword>
<evidence type="ECO:0000259" key="2">
    <source>
        <dbReference type="Pfam" id="PF03413"/>
    </source>
</evidence>
<protein>
    <recommendedName>
        <fullName evidence="2">PepSY domain-containing protein</fullName>
    </recommendedName>
</protein>
<comment type="caution">
    <text evidence="3">The sequence shown here is derived from an EMBL/GenBank/DDBJ whole genome shotgun (WGS) entry which is preliminary data.</text>
</comment>